<comment type="caution">
    <text evidence="4">The sequence shown here is derived from an EMBL/GenBank/DDBJ whole genome shotgun (WGS) entry which is preliminary data.</text>
</comment>
<dbReference type="InterPro" id="IPR002938">
    <property type="entry name" value="FAD-bd"/>
</dbReference>
<gene>
    <name evidence="4" type="ORF">Rhow_008523</name>
</gene>
<dbReference type="PRINTS" id="PR00420">
    <property type="entry name" value="RNGMNOXGNASE"/>
</dbReference>
<keyword evidence="5" id="KW-1185">Reference proteome</keyword>
<evidence type="ECO:0000256" key="2">
    <source>
        <dbReference type="ARBA" id="ARBA00023033"/>
    </source>
</evidence>
<dbReference type="EMBL" id="BHYM01000089">
    <property type="protein sequence ID" value="GCE44225.1"/>
    <property type="molecule type" value="Genomic_DNA"/>
</dbReference>
<dbReference type="InterPro" id="IPR050493">
    <property type="entry name" value="FAD-dep_Monooxygenase_BioMet"/>
</dbReference>
<dbReference type="InterPro" id="IPR036188">
    <property type="entry name" value="FAD/NAD-bd_sf"/>
</dbReference>
<evidence type="ECO:0000259" key="3">
    <source>
        <dbReference type="Pfam" id="PF01494"/>
    </source>
</evidence>
<dbReference type="PANTHER" id="PTHR13789">
    <property type="entry name" value="MONOOXYGENASE"/>
    <property type="match status" value="1"/>
</dbReference>
<organism evidence="4 5">
    <name type="scientific">Rhodococcus wratislaviensis</name>
    <name type="common">Tsukamurella wratislaviensis</name>
    <dbReference type="NCBI Taxonomy" id="44752"/>
    <lineage>
        <taxon>Bacteria</taxon>
        <taxon>Bacillati</taxon>
        <taxon>Actinomycetota</taxon>
        <taxon>Actinomycetes</taxon>
        <taxon>Mycobacteriales</taxon>
        <taxon>Nocardiaceae</taxon>
        <taxon>Rhodococcus</taxon>
    </lineage>
</organism>
<dbReference type="AlphaFoldDB" id="A0A402CL03"/>
<dbReference type="SUPFAM" id="SSF51905">
    <property type="entry name" value="FAD/NAD(P)-binding domain"/>
    <property type="match status" value="1"/>
</dbReference>
<accession>A0A402CL03</accession>
<dbReference type="Proteomes" id="UP000287519">
    <property type="component" value="Unassembled WGS sequence"/>
</dbReference>
<dbReference type="RefSeq" id="WP_192582123.1">
    <property type="nucleotide sequence ID" value="NZ_BHYM01000089.1"/>
</dbReference>
<sequence>MNPQKHAVVVGAGLAGLATAVGLRHVGGWRVTVLESAPEFGPVGSGISMYPNAMRALAALGFEEQLNALPPFEVGHQLRATNGDELTRVDGATVRDLWGGQIYGFHRAHLHELLRSGLPDDAVRVGVRITGAAPGPNAKWSVRSHGTTVIDDADLVIAADGIDSPLRIQHWPDLPRAVYTGSTAWRGISPFLPEQERSIVQTFGTGAEFGFLPLTDGRTYWYASAATAPGVREPDERAALLARYAGWHDPIPRLIEASDAILHHDIYALPEVPQSLVSGRLVLVGDAGHAMTPHLGQGGCTALEDAVVLASEIASSPDDVDSALTRYDAQRRPRVSELAQIAEGIRAHSHESGEAGTQERNRTWPLLPAAEIYRTSADVANWFPPTIVNA</sequence>
<reference evidence="4 5" key="1">
    <citation type="submission" date="2018-11" db="EMBL/GenBank/DDBJ databases">
        <title>Microbial catabolism of amino acid.</title>
        <authorList>
            <person name="Hibi M."/>
            <person name="Ogawa J."/>
        </authorList>
    </citation>
    <scope>NUCLEOTIDE SEQUENCE [LARGE SCALE GENOMIC DNA]</scope>
    <source>
        <strain evidence="4 5">C31-06</strain>
    </source>
</reference>
<dbReference type="Gene3D" id="3.50.50.60">
    <property type="entry name" value="FAD/NAD(P)-binding domain"/>
    <property type="match status" value="1"/>
</dbReference>
<name>A0A402CL03_RHOWR</name>
<dbReference type="PANTHER" id="PTHR13789:SF309">
    <property type="entry name" value="PUTATIVE (AFU_ORTHOLOGUE AFUA_6G14510)-RELATED"/>
    <property type="match status" value="1"/>
</dbReference>
<dbReference type="Pfam" id="PF01494">
    <property type="entry name" value="FAD_binding_3"/>
    <property type="match status" value="1"/>
</dbReference>
<protein>
    <submittedName>
        <fullName evidence="4">Salicylate hydroxylase</fullName>
    </submittedName>
</protein>
<keyword evidence="2" id="KW-0503">Monooxygenase</keyword>
<evidence type="ECO:0000313" key="5">
    <source>
        <dbReference type="Proteomes" id="UP000287519"/>
    </source>
</evidence>
<feature type="domain" description="FAD-binding" evidence="3">
    <location>
        <begin position="7"/>
        <end position="340"/>
    </location>
</feature>
<evidence type="ECO:0000313" key="4">
    <source>
        <dbReference type="EMBL" id="GCE44225.1"/>
    </source>
</evidence>
<dbReference type="GO" id="GO:0071949">
    <property type="term" value="F:FAD binding"/>
    <property type="evidence" value="ECO:0007669"/>
    <property type="project" value="InterPro"/>
</dbReference>
<proteinExistence type="predicted"/>
<keyword evidence="1" id="KW-0560">Oxidoreductase</keyword>
<dbReference type="GO" id="GO:0004497">
    <property type="term" value="F:monooxygenase activity"/>
    <property type="evidence" value="ECO:0007669"/>
    <property type="project" value="UniProtKB-KW"/>
</dbReference>
<evidence type="ECO:0000256" key="1">
    <source>
        <dbReference type="ARBA" id="ARBA00023002"/>
    </source>
</evidence>